<evidence type="ECO:0000313" key="4">
    <source>
        <dbReference type="EnsemblPlants" id="TraesCS7A02G431700.1.cds1"/>
    </source>
</evidence>
<dbReference type="Gramene" id="TraesCS7A02G431700.1">
    <property type="protein sequence ID" value="TraesCS7A02G431700.1.cds1"/>
    <property type="gene ID" value="TraesCS7A02G431700"/>
</dbReference>
<feature type="region of interest" description="Disordered" evidence="2">
    <location>
        <begin position="156"/>
        <end position="188"/>
    </location>
</feature>
<comment type="subcellular location">
    <subcellularLocation>
        <location evidence="1">Nucleus</location>
    </subcellularLocation>
</comment>
<proteinExistence type="predicted"/>
<dbReference type="GO" id="GO:0005634">
    <property type="term" value="C:nucleus"/>
    <property type="evidence" value="ECO:0007669"/>
    <property type="project" value="UniProtKB-SubCell"/>
</dbReference>
<dbReference type="InterPro" id="IPR017923">
    <property type="entry name" value="TFIIS_N"/>
</dbReference>
<protein>
    <recommendedName>
        <fullName evidence="3">TFIIS N-terminal domain-containing protein</fullName>
    </recommendedName>
</protein>
<evidence type="ECO:0000256" key="1">
    <source>
        <dbReference type="PROSITE-ProRule" id="PRU00649"/>
    </source>
</evidence>
<dbReference type="Proteomes" id="UP000019116">
    <property type="component" value="Chromosome 7A"/>
</dbReference>
<evidence type="ECO:0000256" key="2">
    <source>
        <dbReference type="SAM" id="MobiDB-lite"/>
    </source>
</evidence>
<feature type="domain" description="TFIIS N-terminal" evidence="3">
    <location>
        <begin position="75"/>
        <end position="152"/>
    </location>
</feature>
<keyword evidence="5" id="KW-1185">Reference proteome</keyword>
<accession>A0A3B6RPD6</accession>
<dbReference type="SUPFAM" id="SSF47676">
    <property type="entry name" value="Conserved domain common to transcription factors TFIIS, elongin A, CRSP70"/>
    <property type="match status" value="1"/>
</dbReference>
<dbReference type="STRING" id="4565.A0A3B6RPD6"/>
<reference evidence="4" key="2">
    <citation type="submission" date="2018-10" db="UniProtKB">
        <authorList>
            <consortium name="EnsemblPlants"/>
        </authorList>
    </citation>
    <scope>IDENTIFICATION</scope>
</reference>
<evidence type="ECO:0000259" key="3">
    <source>
        <dbReference type="PROSITE" id="PS51319"/>
    </source>
</evidence>
<dbReference type="PANTHER" id="PTHR47853:SF6">
    <property type="entry name" value="TFIIS N-TERMINAL DOMAIN-CONTAINING PROTEIN"/>
    <property type="match status" value="1"/>
</dbReference>
<dbReference type="PROSITE" id="PS51319">
    <property type="entry name" value="TFIIS_N"/>
    <property type="match status" value="1"/>
</dbReference>
<keyword evidence="1" id="KW-0539">Nucleus</keyword>
<dbReference type="Gramene" id="TraesCLE_scaffold_006376_01G000600.1">
    <property type="protein sequence ID" value="TraesCLE_scaffold_006376_01G000600.1"/>
    <property type="gene ID" value="TraesCLE_scaffold_006376_01G000600"/>
</dbReference>
<dbReference type="Gene3D" id="1.20.930.10">
    <property type="entry name" value="Conserved domain common to transcription factors TFIIS, elongin A, CRSP70"/>
    <property type="match status" value="1"/>
</dbReference>
<evidence type="ECO:0000313" key="5">
    <source>
        <dbReference type="Proteomes" id="UP000019116"/>
    </source>
</evidence>
<dbReference type="InterPro" id="IPR035441">
    <property type="entry name" value="TFIIS/LEDGF_dom_sf"/>
</dbReference>
<dbReference type="Gramene" id="TraesWEE_scaffold_019519_01G000400.1">
    <property type="protein sequence ID" value="TraesWEE_scaffold_019519_01G000400.1"/>
    <property type="gene ID" value="TraesWEE_scaffold_019519_01G000400"/>
</dbReference>
<organism evidence="4">
    <name type="scientific">Triticum aestivum</name>
    <name type="common">Wheat</name>
    <dbReference type="NCBI Taxonomy" id="4565"/>
    <lineage>
        <taxon>Eukaryota</taxon>
        <taxon>Viridiplantae</taxon>
        <taxon>Streptophyta</taxon>
        <taxon>Embryophyta</taxon>
        <taxon>Tracheophyta</taxon>
        <taxon>Spermatophyta</taxon>
        <taxon>Magnoliopsida</taxon>
        <taxon>Liliopsida</taxon>
        <taxon>Poales</taxon>
        <taxon>Poaceae</taxon>
        <taxon>BOP clade</taxon>
        <taxon>Pooideae</taxon>
        <taxon>Triticodae</taxon>
        <taxon>Triticeae</taxon>
        <taxon>Triticinae</taxon>
        <taxon>Triticum</taxon>
    </lineage>
</organism>
<dbReference type="Pfam" id="PF08711">
    <property type="entry name" value="Med26"/>
    <property type="match status" value="1"/>
</dbReference>
<dbReference type="PANTHER" id="PTHR47853">
    <property type="entry name" value="EXPRESSED PROTEIN"/>
    <property type="match status" value="1"/>
</dbReference>
<name>A0A3B6RPD6_WHEAT</name>
<dbReference type="Gramene" id="TraesCS7A03G1048400.1">
    <property type="protein sequence ID" value="TraesCS7A03G1048400.1.CDS1"/>
    <property type="gene ID" value="TraesCS7A03G1048400"/>
</dbReference>
<dbReference type="EnsemblPlants" id="TraesCS7A02G431700.1">
    <property type="protein sequence ID" value="TraesCS7A02G431700.1.cds1"/>
    <property type="gene ID" value="TraesCS7A02G431700"/>
</dbReference>
<dbReference type="Gramene" id="TraesCAD_scaffold_034442_01G000100.1">
    <property type="protein sequence ID" value="TraesCAD_scaffold_034442_01G000100.1"/>
    <property type="gene ID" value="TraesCAD_scaffold_034442_01G000100"/>
</dbReference>
<dbReference type="AlphaFoldDB" id="A0A3B6RPD6"/>
<reference evidence="4" key="1">
    <citation type="submission" date="2018-08" db="EMBL/GenBank/DDBJ databases">
        <authorList>
            <person name="Rossello M."/>
        </authorList>
    </citation>
    <scope>NUCLEOTIDE SEQUENCE [LARGE SCALE GENOMIC DNA]</scope>
    <source>
        <strain evidence="4">cv. Chinese Spring</strain>
    </source>
</reference>
<sequence length="311" mass="34086">MTSLYAIAFFLPLHFSIQRSITARQKPASMAAQTSALRRWKRFFGVFDSVDAAIEAAAPDMCRDELRRARGNIFEGLCNTADDGKAEKLCGVLDGLMAESLETLRLTPVTPKVLATTDLAKAVRALRKHESERVRLLARGIVSGWRASALENFAGEPDNFNAPQPKETVEQQHVGATTTEPPSSKEIVGHDQQHASADLDSKKKKAVEISSKASDLVGGINMAKPEEVTVCQRVNVSADPDAKAMEAAKRKLHERYQQASDAKRQRRVQLVEAPEMLKQRRERSLAGCATSMLRKTFSVGRHHAASQGLAG</sequence>
<dbReference type="SMR" id="A0A3B6RPD6"/>